<dbReference type="AlphaFoldDB" id="A0A934MN80"/>
<dbReference type="Pfam" id="PF06725">
    <property type="entry name" value="3D"/>
    <property type="match status" value="1"/>
</dbReference>
<name>A0A934MN80_9BACL</name>
<reference evidence="3" key="1">
    <citation type="submission" date="2020-12" db="EMBL/GenBank/DDBJ databases">
        <authorList>
            <person name="Huq M.A."/>
        </authorList>
    </citation>
    <scope>NUCLEOTIDE SEQUENCE</scope>
    <source>
        <strain evidence="3">MAHUQ-46</strain>
    </source>
</reference>
<dbReference type="Gene3D" id="2.40.40.10">
    <property type="entry name" value="RlpA-like domain"/>
    <property type="match status" value="1"/>
</dbReference>
<accession>A0A934MN80</accession>
<evidence type="ECO:0000313" key="4">
    <source>
        <dbReference type="Proteomes" id="UP000640274"/>
    </source>
</evidence>
<gene>
    <name evidence="3" type="ORF">JFN88_23470</name>
</gene>
<dbReference type="CDD" id="cd14667">
    <property type="entry name" value="3D_containing_proteins"/>
    <property type="match status" value="1"/>
</dbReference>
<dbReference type="InterPro" id="IPR059180">
    <property type="entry name" value="3D_YorM"/>
</dbReference>
<dbReference type="InterPro" id="IPR036908">
    <property type="entry name" value="RlpA-like_sf"/>
</dbReference>
<evidence type="ECO:0000313" key="3">
    <source>
        <dbReference type="EMBL" id="MBJ6364180.1"/>
    </source>
</evidence>
<dbReference type="InterPro" id="IPR010611">
    <property type="entry name" value="3D_dom"/>
</dbReference>
<comment type="caution">
    <text evidence="3">The sequence shown here is derived from an EMBL/GenBank/DDBJ whole genome shotgun (WGS) entry which is preliminary data.</text>
</comment>
<sequence>MLAATYATDNVMVPDVSNDWRTFEATAYTANCRGCTGITKSGIDVRKSPEYNGRIVIAVDPRVIPLGAAVEIRLADGTIIEGTAQDTGGAIKGRKIDILHDSRSTAIEFGRQTVDLRIVNKNKSEGDVGE</sequence>
<dbReference type="GO" id="GO:0019867">
    <property type="term" value="C:outer membrane"/>
    <property type="evidence" value="ECO:0007669"/>
    <property type="project" value="InterPro"/>
</dbReference>
<organism evidence="3 4">
    <name type="scientific">Paenibacillus roseus</name>
    <dbReference type="NCBI Taxonomy" id="2798579"/>
    <lineage>
        <taxon>Bacteria</taxon>
        <taxon>Bacillati</taxon>
        <taxon>Bacillota</taxon>
        <taxon>Bacilli</taxon>
        <taxon>Bacillales</taxon>
        <taxon>Paenibacillaceae</taxon>
        <taxon>Paenibacillus</taxon>
    </lineage>
</organism>
<dbReference type="GO" id="GO:0009254">
    <property type="term" value="P:peptidoglycan turnover"/>
    <property type="evidence" value="ECO:0007669"/>
    <property type="project" value="InterPro"/>
</dbReference>
<dbReference type="EMBL" id="JAELUP010000117">
    <property type="protein sequence ID" value="MBJ6364180.1"/>
    <property type="molecule type" value="Genomic_DNA"/>
</dbReference>
<dbReference type="InterPro" id="IPR051933">
    <property type="entry name" value="Resuscitation_pf_RpfB"/>
</dbReference>
<keyword evidence="4" id="KW-1185">Reference proteome</keyword>
<dbReference type="PANTHER" id="PTHR39160:SF6">
    <property type="entry name" value="CELL WALL-BINDING PROTEIN YOCH"/>
    <property type="match status" value="1"/>
</dbReference>
<dbReference type="Proteomes" id="UP000640274">
    <property type="component" value="Unassembled WGS sequence"/>
</dbReference>
<evidence type="ECO:0000256" key="1">
    <source>
        <dbReference type="ARBA" id="ARBA00022729"/>
    </source>
</evidence>
<dbReference type="GO" id="GO:0004553">
    <property type="term" value="F:hydrolase activity, hydrolyzing O-glycosyl compounds"/>
    <property type="evidence" value="ECO:0007669"/>
    <property type="project" value="InterPro"/>
</dbReference>
<keyword evidence="1" id="KW-0732">Signal</keyword>
<proteinExistence type="predicted"/>
<dbReference type="PANTHER" id="PTHR39160">
    <property type="entry name" value="CELL WALL-BINDING PROTEIN YOCH"/>
    <property type="match status" value="1"/>
</dbReference>
<feature type="domain" description="3D" evidence="2">
    <location>
        <begin position="56"/>
        <end position="119"/>
    </location>
</feature>
<protein>
    <submittedName>
        <fullName evidence="3">3D domain-containing protein</fullName>
    </submittedName>
</protein>
<evidence type="ECO:0000259" key="2">
    <source>
        <dbReference type="Pfam" id="PF06725"/>
    </source>
</evidence>
<dbReference type="SUPFAM" id="SSF50685">
    <property type="entry name" value="Barwin-like endoglucanases"/>
    <property type="match status" value="1"/>
</dbReference>